<keyword evidence="2 6" id="KW-0812">Transmembrane</keyword>
<keyword evidence="3 6" id="KW-1133">Transmembrane helix</keyword>
<evidence type="ECO:0000256" key="2">
    <source>
        <dbReference type="ARBA" id="ARBA00022692"/>
    </source>
</evidence>
<evidence type="ECO:0000256" key="1">
    <source>
        <dbReference type="ARBA" id="ARBA00004141"/>
    </source>
</evidence>
<name>A0A0D3FP56_9ORYZ</name>
<keyword evidence="4 6" id="KW-0472">Membrane</keyword>
<evidence type="ECO:0000313" key="8">
    <source>
        <dbReference type="Proteomes" id="UP000026960"/>
    </source>
</evidence>
<reference evidence="7" key="2">
    <citation type="submission" date="2015-03" db="UniProtKB">
        <authorList>
            <consortium name="EnsemblPlants"/>
        </authorList>
    </citation>
    <scope>IDENTIFICATION</scope>
</reference>
<dbReference type="PANTHER" id="PTHR43461">
    <property type="entry name" value="TRANSMEMBRANE PROTEIN 256"/>
    <property type="match status" value="1"/>
</dbReference>
<sequence>MQHRRLVESEVDERREQKRASKEGDPRKKMAAAAAMAMKDPSLWHKVAAISGVAALGLGTYGAHMFRPKNPAYKEVWHTASLYHLVHTAALLGAPITKRPDVFGGLLTAGIVLFSGTCYTVAYLEDRKYSSTAPLGGFAFIAAWASLLF</sequence>
<dbReference type="Pfam" id="PF04241">
    <property type="entry name" value="DUF423"/>
    <property type="match status" value="1"/>
</dbReference>
<evidence type="ECO:0000313" key="7">
    <source>
        <dbReference type="EnsemblPlants" id="OBART03G34390.2"/>
    </source>
</evidence>
<organism evidence="7">
    <name type="scientific">Oryza barthii</name>
    <dbReference type="NCBI Taxonomy" id="65489"/>
    <lineage>
        <taxon>Eukaryota</taxon>
        <taxon>Viridiplantae</taxon>
        <taxon>Streptophyta</taxon>
        <taxon>Embryophyta</taxon>
        <taxon>Tracheophyta</taxon>
        <taxon>Spermatophyta</taxon>
        <taxon>Magnoliopsida</taxon>
        <taxon>Liliopsida</taxon>
        <taxon>Poales</taxon>
        <taxon>Poaceae</taxon>
        <taxon>BOP clade</taxon>
        <taxon>Oryzoideae</taxon>
        <taxon>Oryzeae</taxon>
        <taxon>Oryzinae</taxon>
        <taxon>Oryza</taxon>
    </lineage>
</organism>
<dbReference type="Gramene" id="OBART03G34390.2">
    <property type="protein sequence ID" value="OBART03G34390.2"/>
    <property type="gene ID" value="OBART03G34390"/>
</dbReference>
<reference evidence="7" key="1">
    <citation type="journal article" date="2009" name="Rice">
        <title>De Novo Next Generation Sequencing of Plant Genomes.</title>
        <authorList>
            <person name="Rounsley S."/>
            <person name="Marri P.R."/>
            <person name="Yu Y."/>
            <person name="He R."/>
            <person name="Sisneros N."/>
            <person name="Goicoechea J.L."/>
            <person name="Lee S.J."/>
            <person name="Angelova A."/>
            <person name="Kudrna D."/>
            <person name="Luo M."/>
            <person name="Affourtit J."/>
            <person name="Desany B."/>
            <person name="Knight J."/>
            <person name="Niazi F."/>
            <person name="Egholm M."/>
            <person name="Wing R.A."/>
        </authorList>
    </citation>
    <scope>NUCLEOTIDE SEQUENCE [LARGE SCALE GENOMIC DNA]</scope>
    <source>
        <strain evidence="7">cv. IRGC 105608</strain>
    </source>
</reference>
<feature type="transmembrane region" description="Helical" evidence="6">
    <location>
        <begin position="43"/>
        <end position="64"/>
    </location>
</feature>
<accession>A0A0D3FP56</accession>
<dbReference type="AlphaFoldDB" id="A0A0D3FP56"/>
<comment type="subcellular location">
    <subcellularLocation>
        <location evidence="1">Membrane</location>
        <topology evidence="1">Multi-pass membrane protein</topology>
    </subcellularLocation>
</comment>
<evidence type="ECO:0008006" key="9">
    <source>
        <dbReference type="Google" id="ProtNLM"/>
    </source>
</evidence>
<dbReference type="GO" id="GO:0016020">
    <property type="term" value="C:membrane"/>
    <property type="evidence" value="ECO:0007669"/>
    <property type="project" value="UniProtKB-SubCell"/>
</dbReference>
<proteinExistence type="predicted"/>
<evidence type="ECO:0000256" key="4">
    <source>
        <dbReference type="ARBA" id="ARBA00023136"/>
    </source>
</evidence>
<protein>
    <recommendedName>
        <fullName evidence="9">DUF423 domain-containing protein</fullName>
    </recommendedName>
</protein>
<evidence type="ECO:0000256" key="5">
    <source>
        <dbReference type="SAM" id="MobiDB-lite"/>
    </source>
</evidence>
<feature type="transmembrane region" description="Helical" evidence="6">
    <location>
        <begin position="102"/>
        <end position="122"/>
    </location>
</feature>
<dbReference type="PANTHER" id="PTHR43461:SF1">
    <property type="entry name" value="TRANSMEMBRANE PROTEIN 256"/>
    <property type="match status" value="1"/>
</dbReference>
<dbReference type="EnsemblPlants" id="OBART03G34390.2">
    <property type="protein sequence ID" value="OBART03G34390.2"/>
    <property type="gene ID" value="OBART03G34390"/>
</dbReference>
<dbReference type="Proteomes" id="UP000026960">
    <property type="component" value="Chromosome 3"/>
</dbReference>
<evidence type="ECO:0000256" key="3">
    <source>
        <dbReference type="ARBA" id="ARBA00022989"/>
    </source>
</evidence>
<feature type="region of interest" description="Disordered" evidence="5">
    <location>
        <begin position="1"/>
        <end position="28"/>
    </location>
</feature>
<keyword evidence="8" id="KW-1185">Reference proteome</keyword>
<evidence type="ECO:0000256" key="6">
    <source>
        <dbReference type="SAM" id="Phobius"/>
    </source>
</evidence>
<dbReference type="HOGENOM" id="CLU_096548_1_1_1"/>
<feature type="transmembrane region" description="Helical" evidence="6">
    <location>
        <begin position="129"/>
        <end position="147"/>
    </location>
</feature>
<dbReference type="InterPro" id="IPR006696">
    <property type="entry name" value="DUF423"/>
</dbReference>